<accession>A0A6F8PMC6</accession>
<reference evidence="4" key="1">
    <citation type="submission" date="2019-11" db="EMBL/GenBank/DDBJ databases">
        <title>Isolation and characterization of two novel species in the genus Thiomicrorhabdus.</title>
        <authorList>
            <person name="Mochizuki J."/>
            <person name="Kojima H."/>
            <person name="Fukui M."/>
        </authorList>
    </citation>
    <scope>NUCLEOTIDE SEQUENCE [LARGE SCALE GENOMIC DNA]</scope>
    <source>
        <strain evidence="4">AkT22</strain>
    </source>
</reference>
<dbReference type="SUPFAM" id="SSF55073">
    <property type="entry name" value="Nucleotide cyclase"/>
    <property type="match status" value="1"/>
</dbReference>
<keyword evidence="1" id="KW-0812">Transmembrane</keyword>
<protein>
    <recommendedName>
        <fullName evidence="2">GGDEF domain-containing protein</fullName>
    </recommendedName>
</protein>
<dbReference type="InterPro" id="IPR052155">
    <property type="entry name" value="Biofilm_reg_signaling"/>
</dbReference>
<dbReference type="InterPro" id="IPR029787">
    <property type="entry name" value="Nucleotide_cyclase"/>
</dbReference>
<organism evidence="3 4">
    <name type="scientific">Thiosulfativibrio zosterae</name>
    <dbReference type="NCBI Taxonomy" id="2675053"/>
    <lineage>
        <taxon>Bacteria</taxon>
        <taxon>Pseudomonadati</taxon>
        <taxon>Pseudomonadota</taxon>
        <taxon>Gammaproteobacteria</taxon>
        <taxon>Thiotrichales</taxon>
        <taxon>Piscirickettsiaceae</taxon>
        <taxon>Thiosulfativibrio</taxon>
    </lineage>
</organism>
<gene>
    <name evidence="3" type="ORF">THMIRHAT_09910</name>
</gene>
<dbReference type="InterPro" id="IPR000160">
    <property type="entry name" value="GGDEF_dom"/>
</dbReference>
<dbReference type="EMBL" id="AP021888">
    <property type="protein sequence ID" value="BBP43245.1"/>
    <property type="molecule type" value="Genomic_DNA"/>
</dbReference>
<dbReference type="RefSeq" id="WP_173291066.1">
    <property type="nucleotide sequence ID" value="NZ_AP021888.1"/>
</dbReference>
<keyword evidence="1" id="KW-0472">Membrane</keyword>
<dbReference type="PROSITE" id="PS50887">
    <property type="entry name" value="GGDEF"/>
    <property type="match status" value="1"/>
</dbReference>
<evidence type="ECO:0000313" key="3">
    <source>
        <dbReference type="EMBL" id="BBP43245.1"/>
    </source>
</evidence>
<sequence>MREFLENDIVHLIILLITMTIMILSFKLKNCILLNKFIPVYKYDFLTGLELRQDFDKKITKLMKEATPFYISLIDINDLHSINKQLGYRAGDEVIKEVANDISKLLKKIKNLNIYRIGGDEFIVISQDDINHQLDQLAKASYATAYFNGDKDYNALFDEIDQAVMLVKKQKIIKGEFQDRRQH</sequence>
<name>A0A6F8PMC6_9GAMM</name>
<dbReference type="SMART" id="SM00267">
    <property type="entry name" value="GGDEF"/>
    <property type="match status" value="1"/>
</dbReference>
<dbReference type="NCBIfam" id="TIGR00254">
    <property type="entry name" value="GGDEF"/>
    <property type="match status" value="1"/>
</dbReference>
<keyword evidence="1" id="KW-1133">Transmembrane helix</keyword>
<dbReference type="Pfam" id="PF00990">
    <property type="entry name" value="GGDEF"/>
    <property type="match status" value="1"/>
</dbReference>
<evidence type="ECO:0000313" key="4">
    <source>
        <dbReference type="Proteomes" id="UP000501466"/>
    </source>
</evidence>
<dbReference type="Proteomes" id="UP000501466">
    <property type="component" value="Chromosome"/>
</dbReference>
<evidence type="ECO:0000256" key="1">
    <source>
        <dbReference type="SAM" id="Phobius"/>
    </source>
</evidence>
<evidence type="ECO:0000259" key="2">
    <source>
        <dbReference type="PROSITE" id="PS50887"/>
    </source>
</evidence>
<dbReference type="PANTHER" id="PTHR44757:SF2">
    <property type="entry name" value="BIOFILM ARCHITECTURE MAINTENANCE PROTEIN MBAA"/>
    <property type="match status" value="1"/>
</dbReference>
<feature type="domain" description="GGDEF" evidence="2">
    <location>
        <begin position="67"/>
        <end position="183"/>
    </location>
</feature>
<keyword evidence="4" id="KW-1185">Reference proteome</keyword>
<dbReference type="InterPro" id="IPR043128">
    <property type="entry name" value="Rev_trsase/Diguanyl_cyclase"/>
</dbReference>
<dbReference type="KEGG" id="tzo:THMIRHAT_09910"/>
<dbReference type="AlphaFoldDB" id="A0A6F8PMC6"/>
<proteinExistence type="predicted"/>
<feature type="transmembrane region" description="Helical" evidence="1">
    <location>
        <begin position="9"/>
        <end position="28"/>
    </location>
</feature>
<dbReference type="Gene3D" id="3.30.70.270">
    <property type="match status" value="1"/>
</dbReference>
<dbReference type="PANTHER" id="PTHR44757">
    <property type="entry name" value="DIGUANYLATE CYCLASE DGCP"/>
    <property type="match status" value="1"/>
</dbReference>